<dbReference type="InterPro" id="IPR012309">
    <property type="entry name" value="DNA_ligase_ATP-dep_C"/>
</dbReference>
<keyword evidence="7 16" id="KW-0547">Nucleotide-binding</keyword>
<dbReference type="Gene3D" id="3.30.470.30">
    <property type="entry name" value="DNA ligase/mRNA capping enzyme"/>
    <property type="match status" value="1"/>
</dbReference>
<sequence>MTYDNDIVHEYDTYTYNHILLDYIAYTFSPFIFIFSMGPCRLSRILIPTRGVDHHSRSTGKVATIRVLASRALWAWRRPGLVNVTRRFRTMGITQEAVNNFFKPRVKPKAKTEAAAGAKRSPPESPAPESKKAKEEKDEDMKEPVQEPVKEVKEDSKDVVMGEVSKAKESGSTMQAGKPIPYKALTDTFEKVEATTKRLEINSILTAFFIEVLNTNPKDLPLITYLFINRLGPDYEGLELGLGESIIIKALAEATGRNIAQVKNHYHKTGDLGTVAMDLRKTQGIMFMPKPLNVTGVFNSLTEIAKSTGQASQNKKIDIIKRLLTASKGTEAKFIVRSLEGKLRIGVAEKSILTSLAQAFVAWEGQQKGVKPTSDQVTKVEEMLRDVHCQLPNYEIIINAVIDHGLDNLQENCKLEPGVPLKPMLAKPTKSITEVLDRFSGERFTCEYKYDGERAQVHRTPDGKYNVYSRNSEDMSQRYPDIVSIAPNFANESVTSFVIDCEAVAWDREQGKILPFQVLSTRKRKDVEEDKITVRICLFVFDILYINGQSLLQKSLQERRDILRQNFQSVEGEFAYAKSMDTDNVEEIQAFLDQSVKDGCEGLMVKVLDGAESGYEPSKRSRNWLKLKKDYLEGVGDTLDLVVLGAYYGRGKRTNWYGGFLLGSYNADSEEYETVCKIGTGFSEADLEKFHDQLKDTVVKEKKSYISHSDASNQQPDVWFEPKYVWEVLTADLSLSPVYKAGMHEMGKGISLRFPRFIKVREDKGPEQATTSEQIVEFYQRQGHS</sequence>
<evidence type="ECO:0000256" key="7">
    <source>
        <dbReference type="ARBA" id="ARBA00022741"/>
    </source>
</evidence>
<evidence type="ECO:0000256" key="11">
    <source>
        <dbReference type="ARBA" id="ARBA00023172"/>
    </source>
</evidence>
<dbReference type="NCBIfam" id="TIGR00574">
    <property type="entry name" value="dnl1"/>
    <property type="match status" value="1"/>
</dbReference>
<dbReference type="HAMAP" id="MF_00407">
    <property type="entry name" value="DNA_ligase"/>
    <property type="match status" value="1"/>
</dbReference>
<comment type="subcellular location">
    <subcellularLocation>
        <location evidence="1">Nucleus</location>
    </subcellularLocation>
</comment>
<keyword evidence="14" id="KW-0131">Cell cycle</keyword>
<comment type="similarity">
    <text evidence="2 17">Belongs to the ATP-dependent DNA ligase family.</text>
</comment>
<feature type="compositionally biased region" description="Basic and acidic residues" evidence="18">
    <location>
        <begin position="129"/>
        <end position="158"/>
    </location>
</feature>
<dbReference type="AlphaFoldDB" id="A0A060SZQ8"/>
<evidence type="ECO:0000256" key="1">
    <source>
        <dbReference type="ARBA" id="ARBA00004123"/>
    </source>
</evidence>
<dbReference type="InterPro" id="IPR016059">
    <property type="entry name" value="DNA_ligase_ATP-dep_CS"/>
</dbReference>
<dbReference type="InterPro" id="IPR012310">
    <property type="entry name" value="DNA_ligase_ATP-dep_cent"/>
</dbReference>
<dbReference type="InterPro" id="IPR022865">
    <property type="entry name" value="DNA_ligae_ATP-dep_bac/arc"/>
</dbReference>
<dbReference type="GO" id="GO:0046872">
    <property type="term" value="F:metal ion binding"/>
    <property type="evidence" value="ECO:0007669"/>
    <property type="project" value="UniProtKB-KW"/>
</dbReference>
<organism evidence="21">
    <name type="scientific">Blastobotrys adeninivorans</name>
    <name type="common">Yeast</name>
    <name type="synonym">Arxula adeninivorans</name>
    <dbReference type="NCBI Taxonomy" id="409370"/>
    <lineage>
        <taxon>Eukaryota</taxon>
        <taxon>Fungi</taxon>
        <taxon>Dikarya</taxon>
        <taxon>Ascomycota</taxon>
        <taxon>Saccharomycotina</taxon>
        <taxon>Dipodascomycetes</taxon>
        <taxon>Dipodascales</taxon>
        <taxon>Trichomonascaceae</taxon>
        <taxon>Blastobotrys</taxon>
    </lineage>
</organism>
<dbReference type="GO" id="GO:0006310">
    <property type="term" value="P:DNA recombination"/>
    <property type="evidence" value="ECO:0007669"/>
    <property type="project" value="UniProtKB-KW"/>
</dbReference>
<reference evidence="21" key="1">
    <citation type="submission" date="2014-02" db="EMBL/GenBank/DDBJ databases">
        <authorList>
            <person name="Genoscope - CEA"/>
        </authorList>
    </citation>
    <scope>NUCLEOTIDE SEQUENCE</scope>
    <source>
        <strain evidence="21">LS3</strain>
    </source>
</reference>
<evidence type="ECO:0000256" key="8">
    <source>
        <dbReference type="ARBA" id="ARBA00022763"/>
    </source>
</evidence>
<keyword evidence="13" id="KW-0539">Nucleus</keyword>
<proteinExistence type="inferred from homology"/>
<dbReference type="InterPro" id="IPR000977">
    <property type="entry name" value="DNA_ligase_ATP-dep"/>
</dbReference>
<dbReference type="GO" id="GO:0051301">
    <property type="term" value="P:cell division"/>
    <property type="evidence" value="ECO:0007669"/>
    <property type="project" value="UniProtKB-KW"/>
</dbReference>
<keyword evidence="12 16" id="KW-0234">DNA repair</keyword>
<dbReference type="Pfam" id="PF01068">
    <property type="entry name" value="DNA_ligase_A_M"/>
    <property type="match status" value="1"/>
</dbReference>
<comment type="catalytic activity">
    <reaction evidence="15 16">
        <text>ATP + (deoxyribonucleotide)n-3'-hydroxyl + 5'-phospho-(deoxyribonucleotide)m = (deoxyribonucleotide)n+m + AMP + diphosphate.</text>
        <dbReference type="EC" id="6.5.1.1"/>
    </reaction>
</comment>
<dbReference type="InterPro" id="IPR012340">
    <property type="entry name" value="NA-bd_OB-fold"/>
</dbReference>
<keyword evidence="10" id="KW-0460">Magnesium</keyword>
<dbReference type="GO" id="GO:0003677">
    <property type="term" value="F:DNA binding"/>
    <property type="evidence" value="ECO:0007669"/>
    <property type="project" value="InterPro"/>
</dbReference>
<evidence type="ECO:0000256" key="18">
    <source>
        <dbReference type="SAM" id="MobiDB-lite"/>
    </source>
</evidence>
<dbReference type="SUPFAM" id="SSF56091">
    <property type="entry name" value="DNA ligase/mRNA capping enzyme, catalytic domain"/>
    <property type="match status" value="1"/>
</dbReference>
<dbReference type="CDD" id="cd07969">
    <property type="entry name" value="OBF_DNA_ligase_I"/>
    <property type="match status" value="1"/>
</dbReference>
<dbReference type="GO" id="GO:1903461">
    <property type="term" value="P:Okazaki fragment processing involved in mitotic DNA replication"/>
    <property type="evidence" value="ECO:0007669"/>
    <property type="project" value="TreeGrafter"/>
</dbReference>
<dbReference type="EC" id="6.5.1.1" evidence="16"/>
<keyword evidence="8 16" id="KW-0227">DNA damage</keyword>
<dbReference type="GO" id="GO:0005634">
    <property type="term" value="C:nucleus"/>
    <property type="evidence" value="ECO:0007669"/>
    <property type="project" value="UniProtKB-SubCell"/>
</dbReference>
<keyword evidence="11 16" id="KW-0233">DNA recombination</keyword>
<keyword evidence="5" id="KW-0235">DNA replication</keyword>
<name>A0A060SZQ8_BLAAD</name>
<evidence type="ECO:0000256" key="14">
    <source>
        <dbReference type="ARBA" id="ARBA00023306"/>
    </source>
</evidence>
<evidence type="ECO:0000256" key="2">
    <source>
        <dbReference type="ARBA" id="ARBA00007572"/>
    </source>
</evidence>
<protein>
    <recommendedName>
        <fullName evidence="16">DNA ligase</fullName>
        <ecNumber evidence="16">6.5.1.1</ecNumber>
    </recommendedName>
</protein>
<dbReference type="GO" id="GO:0071897">
    <property type="term" value="P:DNA biosynthetic process"/>
    <property type="evidence" value="ECO:0007669"/>
    <property type="project" value="InterPro"/>
</dbReference>
<feature type="region of interest" description="Disordered" evidence="18">
    <location>
        <begin position="112"/>
        <end position="158"/>
    </location>
</feature>
<evidence type="ECO:0000256" key="10">
    <source>
        <dbReference type="ARBA" id="ARBA00022842"/>
    </source>
</evidence>
<evidence type="ECO:0000256" key="15">
    <source>
        <dbReference type="ARBA" id="ARBA00034003"/>
    </source>
</evidence>
<evidence type="ECO:0000259" key="20">
    <source>
        <dbReference type="PROSITE" id="PS50160"/>
    </source>
</evidence>
<dbReference type="SUPFAM" id="SSF50249">
    <property type="entry name" value="Nucleic acid-binding proteins"/>
    <property type="match status" value="1"/>
</dbReference>
<dbReference type="Pfam" id="PF04679">
    <property type="entry name" value="DNA_ligase_A_C"/>
    <property type="match status" value="1"/>
</dbReference>
<keyword evidence="19" id="KW-0472">Membrane</keyword>
<dbReference type="GO" id="GO:0006281">
    <property type="term" value="P:DNA repair"/>
    <property type="evidence" value="ECO:0007669"/>
    <property type="project" value="UniProtKB-KW"/>
</dbReference>
<evidence type="ECO:0000256" key="3">
    <source>
        <dbReference type="ARBA" id="ARBA00022598"/>
    </source>
</evidence>
<dbReference type="CDD" id="cd07900">
    <property type="entry name" value="Adenylation_DNA_ligase_I_Euk"/>
    <property type="match status" value="1"/>
</dbReference>
<accession>A0A060SZQ8</accession>
<keyword evidence="9 16" id="KW-0067">ATP-binding</keyword>
<dbReference type="SUPFAM" id="SSF117018">
    <property type="entry name" value="ATP-dependent DNA ligase DNA-binding domain"/>
    <property type="match status" value="1"/>
</dbReference>
<dbReference type="PROSITE" id="PS50160">
    <property type="entry name" value="DNA_LIGASE_A3"/>
    <property type="match status" value="1"/>
</dbReference>
<dbReference type="FunFam" id="2.40.50.140:FF:000062">
    <property type="entry name" value="DNA ligase"/>
    <property type="match status" value="1"/>
</dbReference>
<evidence type="ECO:0000313" key="21">
    <source>
        <dbReference type="EMBL" id="CDP34345.1"/>
    </source>
</evidence>
<dbReference type="PROSITE" id="PS00333">
    <property type="entry name" value="DNA_LIGASE_A2"/>
    <property type="match status" value="1"/>
</dbReference>
<dbReference type="FunFam" id="3.30.470.30:FF:000016">
    <property type="entry name" value="DNA ligase"/>
    <property type="match status" value="1"/>
</dbReference>
<dbReference type="GO" id="GO:0003910">
    <property type="term" value="F:DNA ligase (ATP) activity"/>
    <property type="evidence" value="ECO:0007669"/>
    <property type="project" value="UniProtKB-EC"/>
</dbReference>
<reference evidence="21" key="2">
    <citation type="submission" date="2014-06" db="EMBL/GenBank/DDBJ databases">
        <title>The complete genome of Blastobotrys (Arxula) adeninivorans LS3 - a yeast of biotechnological interest.</title>
        <authorList>
            <person name="Kunze G."/>
            <person name="Gaillardin C."/>
            <person name="Czernicka M."/>
            <person name="Durrens P."/>
            <person name="Martin T."/>
            <person name="Boer E."/>
            <person name="Gabaldon T."/>
            <person name="Cruz J."/>
            <person name="Talla E."/>
            <person name="Marck C."/>
            <person name="Goffeau A."/>
            <person name="Barbe V."/>
            <person name="Baret P."/>
            <person name="Baronian K."/>
            <person name="Beier S."/>
            <person name="Bleykasten C."/>
            <person name="Bode R."/>
            <person name="Casaregola S."/>
            <person name="Despons L."/>
            <person name="Fairhead C."/>
            <person name="Giersberg M."/>
            <person name="Gierski P."/>
            <person name="Hahnel U."/>
            <person name="Hartmann A."/>
            <person name="Jankowska D."/>
            <person name="Jubin C."/>
            <person name="Jung P."/>
            <person name="Lafontaine I."/>
            <person name="Leh-Louis V."/>
            <person name="Lemaire M."/>
            <person name="Marcet-Houben M."/>
            <person name="Mascher M."/>
            <person name="Morel G."/>
            <person name="Richard G.-F."/>
            <person name="Riechen J."/>
            <person name="Sacerdot C."/>
            <person name="Sarkar A."/>
            <person name="Savel G."/>
            <person name="Schacherer J."/>
            <person name="Sherman D."/>
            <person name="Straub M.-L."/>
            <person name="Stein N."/>
            <person name="Thierry A."/>
            <person name="Trautwein-Schult A."/>
            <person name="Westhof E."/>
            <person name="Worch S."/>
            <person name="Dujon B."/>
            <person name="Souciet J.-L."/>
            <person name="Wincker P."/>
            <person name="Scholz U."/>
            <person name="Neuveglise N."/>
        </authorList>
    </citation>
    <scope>NUCLEOTIDE SEQUENCE</scope>
    <source>
        <strain evidence="21">LS3</strain>
    </source>
</reference>
<dbReference type="Gene3D" id="2.40.50.140">
    <property type="entry name" value="Nucleic acid-binding proteins"/>
    <property type="match status" value="1"/>
</dbReference>
<dbReference type="FunFam" id="1.10.3260.10:FF:000001">
    <property type="entry name" value="DNA ligase"/>
    <property type="match status" value="1"/>
</dbReference>
<keyword evidence="19" id="KW-0812">Transmembrane</keyword>
<dbReference type="PROSITE" id="PS00697">
    <property type="entry name" value="DNA_LIGASE_A1"/>
    <property type="match status" value="1"/>
</dbReference>
<feature type="transmembrane region" description="Helical" evidence="19">
    <location>
        <begin position="20"/>
        <end position="40"/>
    </location>
</feature>
<dbReference type="EMBL" id="HG937693">
    <property type="protein sequence ID" value="CDP34345.1"/>
    <property type="molecule type" value="Genomic_DNA"/>
</dbReference>
<keyword evidence="3 16" id="KW-0436">Ligase</keyword>
<gene>
    <name evidence="21" type="ORF">GNLVRS02_ARAD1C10252g</name>
</gene>
<evidence type="ECO:0000256" key="5">
    <source>
        <dbReference type="ARBA" id="ARBA00022705"/>
    </source>
</evidence>
<keyword evidence="6" id="KW-0479">Metal-binding</keyword>
<evidence type="ECO:0000256" key="12">
    <source>
        <dbReference type="ARBA" id="ARBA00023204"/>
    </source>
</evidence>
<dbReference type="InterPro" id="IPR036599">
    <property type="entry name" value="DNA_ligase_N_sf"/>
</dbReference>
<keyword evidence="4" id="KW-0132">Cell division</keyword>
<feature type="domain" description="ATP-dependent DNA ligase family profile" evidence="20">
    <location>
        <begin position="529"/>
        <end position="666"/>
    </location>
</feature>
<dbReference type="GO" id="GO:0005739">
    <property type="term" value="C:mitochondrion"/>
    <property type="evidence" value="ECO:0007669"/>
    <property type="project" value="TreeGrafter"/>
</dbReference>
<evidence type="ECO:0000256" key="9">
    <source>
        <dbReference type="ARBA" id="ARBA00022840"/>
    </source>
</evidence>
<dbReference type="PhylomeDB" id="A0A060SZQ8"/>
<dbReference type="Gene3D" id="1.10.3260.10">
    <property type="entry name" value="DNA ligase, ATP-dependent, N-terminal domain"/>
    <property type="match status" value="1"/>
</dbReference>
<evidence type="ECO:0000256" key="13">
    <source>
        <dbReference type="ARBA" id="ARBA00023242"/>
    </source>
</evidence>
<dbReference type="PANTHER" id="PTHR45674">
    <property type="entry name" value="DNA LIGASE 1/3 FAMILY MEMBER"/>
    <property type="match status" value="1"/>
</dbReference>
<dbReference type="InterPro" id="IPR050191">
    <property type="entry name" value="ATP-dep_DNA_ligase"/>
</dbReference>
<dbReference type="PANTHER" id="PTHR45674:SF4">
    <property type="entry name" value="DNA LIGASE 1"/>
    <property type="match status" value="1"/>
</dbReference>
<evidence type="ECO:0000256" key="6">
    <source>
        <dbReference type="ARBA" id="ARBA00022723"/>
    </source>
</evidence>
<dbReference type="InterPro" id="IPR012308">
    <property type="entry name" value="DNA_ligase_ATP-dep_N"/>
</dbReference>
<dbReference type="Gene3D" id="3.30.1490.70">
    <property type="match status" value="1"/>
</dbReference>
<dbReference type="Pfam" id="PF04675">
    <property type="entry name" value="DNA_ligase_A_N"/>
    <property type="match status" value="1"/>
</dbReference>
<evidence type="ECO:0000256" key="17">
    <source>
        <dbReference type="RuleBase" id="RU004196"/>
    </source>
</evidence>
<evidence type="ECO:0000256" key="16">
    <source>
        <dbReference type="RuleBase" id="RU000617"/>
    </source>
</evidence>
<keyword evidence="19" id="KW-1133">Transmembrane helix</keyword>
<evidence type="ECO:0000256" key="19">
    <source>
        <dbReference type="SAM" id="Phobius"/>
    </source>
</evidence>
<dbReference type="GO" id="GO:0005524">
    <property type="term" value="F:ATP binding"/>
    <property type="evidence" value="ECO:0007669"/>
    <property type="project" value="UniProtKB-KW"/>
</dbReference>
<evidence type="ECO:0000256" key="4">
    <source>
        <dbReference type="ARBA" id="ARBA00022618"/>
    </source>
</evidence>